<dbReference type="InterPro" id="IPR006638">
    <property type="entry name" value="Elp3/MiaA/NifB-like_rSAM"/>
</dbReference>
<dbReference type="SUPFAM" id="SSF102114">
    <property type="entry name" value="Radical SAM enzymes"/>
    <property type="match status" value="1"/>
</dbReference>
<dbReference type="InterPro" id="IPR034505">
    <property type="entry name" value="Coproporphyrinogen-III_oxidase"/>
</dbReference>
<dbReference type="Pfam" id="PF04055">
    <property type="entry name" value="Radical_SAM"/>
    <property type="match status" value="1"/>
</dbReference>
<evidence type="ECO:0000256" key="10">
    <source>
        <dbReference type="RuleBase" id="RU364116"/>
    </source>
</evidence>
<dbReference type="GO" id="GO:0051539">
    <property type="term" value="F:4 iron, 4 sulfur cluster binding"/>
    <property type="evidence" value="ECO:0007669"/>
    <property type="project" value="UniProtKB-UniRule"/>
</dbReference>
<keyword evidence="5 10" id="KW-0949">S-adenosyl-L-methionine</keyword>
<evidence type="ECO:0000256" key="8">
    <source>
        <dbReference type="ARBA" id="ARBA00023014"/>
    </source>
</evidence>
<dbReference type="Pfam" id="PF06969">
    <property type="entry name" value="HemN_C"/>
    <property type="match status" value="1"/>
</dbReference>
<dbReference type="SMART" id="SM00729">
    <property type="entry name" value="Elp3"/>
    <property type="match status" value="1"/>
</dbReference>
<keyword evidence="8 10" id="KW-0411">Iron-sulfur</keyword>
<dbReference type="GO" id="GO:0006779">
    <property type="term" value="P:porphyrin-containing compound biosynthetic process"/>
    <property type="evidence" value="ECO:0007669"/>
    <property type="project" value="InterPro"/>
</dbReference>
<evidence type="ECO:0000256" key="4">
    <source>
        <dbReference type="ARBA" id="ARBA00022617"/>
    </source>
</evidence>
<evidence type="ECO:0000256" key="11">
    <source>
        <dbReference type="SAM" id="MobiDB-lite"/>
    </source>
</evidence>
<dbReference type="InterPro" id="IPR010723">
    <property type="entry name" value="HemN_C"/>
</dbReference>
<keyword evidence="10" id="KW-0004">4Fe-4S</keyword>
<keyword evidence="4 10" id="KW-0349">Heme</keyword>
<keyword evidence="10" id="KW-0963">Cytoplasm</keyword>
<evidence type="ECO:0000256" key="6">
    <source>
        <dbReference type="ARBA" id="ARBA00022723"/>
    </source>
</evidence>
<evidence type="ECO:0000313" key="14">
    <source>
        <dbReference type="Proteomes" id="UP000179467"/>
    </source>
</evidence>
<keyword evidence="14" id="KW-1185">Reference proteome</keyword>
<comment type="similarity">
    <text evidence="2">Belongs to the anaerobic coproporphyrinogen-III oxidase family. HemW subfamily.</text>
</comment>
<dbReference type="SFLD" id="SFLDF00562">
    <property type="entry name" value="HemN-like__clustered_with_heat"/>
    <property type="match status" value="1"/>
</dbReference>
<feature type="domain" description="Radical SAM core" evidence="12">
    <location>
        <begin position="52"/>
        <end position="287"/>
    </location>
</feature>
<evidence type="ECO:0000256" key="2">
    <source>
        <dbReference type="ARBA" id="ARBA00006100"/>
    </source>
</evidence>
<feature type="region of interest" description="Disordered" evidence="11">
    <location>
        <begin position="1"/>
        <end position="50"/>
    </location>
</feature>
<dbReference type="InterPro" id="IPR013785">
    <property type="entry name" value="Aldolase_TIM"/>
</dbReference>
<keyword evidence="7 10" id="KW-0408">Iron</keyword>
<keyword evidence="9 10" id="KW-0143">Chaperone</keyword>
<dbReference type="InterPro" id="IPR058240">
    <property type="entry name" value="rSAM_sf"/>
</dbReference>
<comment type="function">
    <text evidence="10">Probably acts as a heme chaperone, transferring heme to an unknown acceptor. Binds one molecule of heme per monomer, possibly covalently. Binds 1 [4Fe-4S] cluster. The cluster is coordinated with 3 cysteines and an exchangeable S-adenosyl-L-methionine.</text>
</comment>
<dbReference type="SFLD" id="SFLDG01065">
    <property type="entry name" value="anaerobic_coproporphyrinogen-I"/>
    <property type="match status" value="1"/>
</dbReference>
<dbReference type="PANTHER" id="PTHR13932:SF5">
    <property type="entry name" value="RADICAL S-ADENOSYL METHIONINE DOMAIN-CONTAINING PROTEIN 1, MITOCHONDRIAL"/>
    <property type="match status" value="1"/>
</dbReference>
<dbReference type="InterPro" id="IPR007197">
    <property type="entry name" value="rSAM"/>
</dbReference>
<dbReference type="AlphaFoldDB" id="A0A1S1HGT8"/>
<sequence length="434" mass="46159">MTVTNPKKPSPPGERVGRGRASASERPTPAAFEPASSRSEGSPLSLALSPKGEGEEPLALYVHWPFCVSKCPYCDFNSHVRAEIDEAAWRDALIADLAHEAAVAPGRPITSIFFGGGTPSLMHPETVAAVIAAAEGHWGLADDAEITLEANPSSVEAARFAGLAAAGVNRVSLGLQSLDDRMLHFLGRAHGVDEGLAALETAQRHFGRVSFDLIYALPGQSEAAWEAELARAIGFGTGHLSLYQLTIEPGTRFATLVEKGELEPADPDHGATLFELTRDVTAAAGIPAYEISNHARPGQESRHNLTYWRYGDYLGVGPGAHGRRDGHATFRRKKPENWLAAVARNGHGIESEEALPAADRAMEALLMGLRLAEGVDLDRIARRSGLGADALVDEAAIGRLAKLGFIRRHAQRLTVTPQGMPLLDAILGEVVAAG</sequence>
<dbReference type="SFLD" id="SFLDS00029">
    <property type="entry name" value="Radical_SAM"/>
    <property type="match status" value="1"/>
</dbReference>
<gene>
    <name evidence="13" type="primary">hemN</name>
    <name evidence="13" type="ORF">BHE75_02701</name>
</gene>
<dbReference type="PANTHER" id="PTHR13932">
    <property type="entry name" value="COPROPORPHYRINIGEN III OXIDASE"/>
    <property type="match status" value="1"/>
</dbReference>
<proteinExistence type="inferred from homology"/>
<comment type="cofactor">
    <cofactor evidence="1">
        <name>[4Fe-4S] cluster</name>
        <dbReference type="ChEBI" id="CHEBI:49883"/>
    </cofactor>
</comment>
<evidence type="ECO:0000256" key="9">
    <source>
        <dbReference type="ARBA" id="ARBA00023186"/>
    </source>
</evidence>
<dbReference type="NCBIfam" id="TIGR00539">
    <property type="entry name" value="hemN_rel"/>
    <property type="match status" value="1"/>
</dbReference>
<dbReference type="GO" id="GO:0046872">
    <property type="term" value="F:metal ion binding"/>
    <property type="evidence" value="ECO:0007669"/>
    <property type="project" value="UniProtKB-UniRule"/>
</dbReference>
<dbReference type="GO" id="GO:0005737">
    <property type="term" value="C:cytoplasm"/>
    <property type="evidence" value="ECO:0007669"/>
    <property type="project" value="UniProtKB-SubCell"/>
</dbReference>
<dbReference type="EMBL" id="MIPT01000001">
    <property type="protein sequence ID" value="OHT20701.1"/>
    <property type="molecule type" value="Genomic_DNA"/>
</dbReference>
<protein>
    <recommendedName>
        <fullName evidence="3 10">Heme chaperone HemW</fullName>
    </recommendedName>
</protein>
<organism evidence="13 14">
    <name type="scientific">Edaphosphingomonas haloaromaticamans</name>
    <dbReference type="NCBI Taxonomy" id="653954"/>
    <lineage>
        <taxon>Bacteria</taxon>
        <taxon>Pseudomonadati</taxon>
        <taxon>Pseudomonadota</taxon>
        <taxon>Alphaproteobacteria</taxon>
        <taxon>Sphingomonadales</taxon>
        <taxon>Rhizorhabdaceae</taxon>
        <taxon>Edaphosphingomonas</taxon>
    </lineage>
</organism>
<dbReference type="CDD" id="cd01335">
    <property type="entry name" value="Radical_SAM"/>
    <property type="match status" value="1"/>
</dbReference>
<evidence type="ECO:0000313" key="13">
    <source>
        <dbReference type="EMBL" id="OHT20701.1"/>
    </source>
</evidence>
<dbReference type="Proteomes" id="UP000179467">
    <property type="component" value="Unassembled WGS sequence"/>
</dbReference>
<evidence type="ECO:0000256" key="3">
    <source>
        <dbReference type="ARBA" id="ARBA00017228"/>
    </source>
</evidence>
<evidence type="ECO:0000256" key="5">
    <source>
        <dbReference type="ARBA" id="ARBA00022691"/>
    </source>
</evidence>
<evidence type="ECO:0000259" key="12">
    <source>
        <dbReference type="PROSITE" id="PS51918"/>
    </source>
</evidence>
<dbReference type="PROSITE" id="PS51918">
    <property type="entry name" value="RADICAL_SAM"/>
    <property type="match status" value="1"/>
</dbReference>
<dbReference type="Gene3D" id="3.20.20.70">
    <property type="entry name" value="Aldolase class I"/>
    <property type="match status" value="1"/>
</dbReference>
<evidence type="ECO:0000256" key="7">
    <source>
        <dbReference type="ARBA" id="ARBA00023004"/>
    </source>
</evidence>
<name>A0A1S1HGT8_9SPHN</name>
<keyword evidence="13" id="KW-0560">Oxidoreductase</keyword>
<keyword evidence="6 10" id="KW-0479">Metal-binding</keyword>
<comment type="subcellular location">
    <subcellularLocation>
        <location evidence="10">Cytoplasm</location>
    </subcellularLocation>
</comment>
<reference evidence="13 14" key="1">
    <citation type="submission" date="2016-09" db="EMBL/GenBank/DDBJ databases">
        <title>Metabolic pathway, cell adaptation mechanisms and a novel monoxygenase revealed through proteogenomic-transcription analysis of a Sphingomonas haloaromaticamans strain degrading the fungicide ortho-phenylphenol.</title>
        <authorList>
            <person name="Perruchon C."/>
            <person name="Papadopoulou E.S."/>
            <person name="Rousidou C."/>
            <person name="Vasileiadis S."/>
            <person name="Tanou G."/>
            <person name="Amoutzias G."/>
            <person name="Molassiotis A."/>
            <person name="Karpouzas D.G."/>
        </authorList>
    </citation>
    <scope>NUCLEOTIDE SEQUENCE [LARGE SCALE GENOMIC DNA]</scope>
    <source>
        <strain evidence="13 14">P3</strain>
    </source>
</reference>
<accession>A0A1S1HGT8</accession>
<dbReference type="SFLD" id="SFLDF00288">
    <property type="entry name" value="HemN-like__clustered_with_nucl"/>
    <property type="match status" value="1"/>
</dbReference>
<dbReference type="InterPro" id="IPR004559">
    <property type="entry name" value="HemW-like"/>
</dbReference>
<evidence type="ECO:0000256" key="1">
    <source>
        <dbReference type="ARBA" id="ARBA00001966"/>
    </source>
</evidence>
<comment type="caution">
    <text evidence="13">The sequence shown here is derived from an EMBL/GenBank/DDBJ whole genome shotgun (WGS) entry which is preliminary data.</text>
</comment>
<dbReference type="GO" id="GO:0004109">
    <property type="term" value="F:coproporphyrinogen oxidase activity"/>
    <property type="evidence" value="ECO:0007669"/>
    <property type="project" value="InterPro"/>
</dbReference>